<dbReference type="Proteomes" id="UP000054408">
    <property type="component" value="Unassembled WGS sequence"/>
</dbReference>
<dbReference type="PANTHER" id="PTHR11319">
    <property type="entry name" value="G PROTEIN-COUPLED RECEPTOR-RELATED"/>
    <property type="match status" value="1"/>
</dbReference>
<feature type="transmembrane region" description="Helical" evidence="2">
    <location>
        <begin position="2131"/>
        <end position="2152"/>
    </location>
</feature>
<dbReference type="OrthoDB" id="430904at2759"/>
<dbReference type="Gene3D" id="2.120.10.80">
    <property type="entry name" value="Kelch-type beta propeller"/>
    <property type="match status" value="2"/>
</dbReference>
<keyword evidence="2" id="KW-0472">Membrane</keyword>
<keyword evidence="2" id="KW-0812">Transmembrane</keyword>
<feature type="transmembrane region" description="Helical" evidence="2">
    <location>
        <begin position="1738"/>
        <end position="1760"/>
    </location>
</feature>
<sequence>MPSFLLVAGIMAMMFLLTSAQISPSQYLFKAAGEDTFSTFADYASSPLLSPHRIRATDPTDSPPSGPYTSTIYLSCSRVIYDYFHVEVPFAAEGLTISINQEPEFASNPNITHLPWRALFRWDEPATYYANDFEMTNSSSSWASESLTIPAPRGGVLFGFITLDTNPDPAADDACSSAFVPDLYTHHPPSDSWAAGRVRFDIDVEIVSCHFASDLNRYTLDYTQPAFSARGMGSSGTATACGNGFVKLEDGNTPVPKSAVYAGGSPSSSFLGTSLTCAYFDLNGPHAAVEIGVSTFGGTMHSNVFVRYNALAVPTSVYGAFPGGGSHTSGLPFDGYFSALDPGTDKLVVENPPAGFYTVCIDRSSPFTFNIDLTRHPITSSSPGSVGDAPIYVGYPYDDGSYETKYVIPDFANGIHFGATHTLDGVELRDGSDAMDIAVFALRFPGLTSSFTLTLNATLPVNVYFRKLAPPAFDSSYNPHALAAPLALGVTDTFFTTDNVERGTYYVAVVPVSQPALTSWSVDVRATREWHCHQNCKDHGYCYIDGSGGECACWEERSTDGSVTIGAYSGDYCEQPRCDHGSCSECIADPACSWCLSTGVCLSGAGMSLTGNAVHALNCPATPHFPGTAKSRLVYAPATLWGNEVNEYGSCPELAPFGTYTQPNGTAHLLSPTPLGSYFAASVSTAQCGSRVYHYAPPSQKAASIIVADGISPATVICEFWSFDTTTQEWEDLTAYMGDGVATGPGCRAAASLVCFADDNELVLFGGALPADGSIPGERIRHSSDVWTFDLASATWSLTFPNCYDPHNTLAAWSTTPHPSPVVPAACSTPGLELPGTAHAAIPGAWLAAVDAVLASDSVFAARGILVSSTFSHSLLIDGVASVSAFDKGSYFFNLSASPPSWSRLQSADGSFCDVGYSAAWAYSAPTARQVFAAGIIVSAAGSEEGIYGSTRSAPCQHSFFRADDGSLQFRAERYDAWPSPQRFIWSAMLALDDGSLLFVPGTPLGTSFPEPFAPGSGRPSPTPAPSSFSATAHGNDLILLPGSRGQVVLPARPVNLQARISPILVHAPGGSVYELGGTIHAPSEGEYVLDSATFDQLVYDRSNRWSVVSPDLSPGNPGPRSHAILAHLPSSNELLVVGGLPTHARILDEHTFVGVPSATMAPLAIPRLFDLNTRFWRSLPASPLPASLPSLPVAAASCVTKTHLYVYGGLAVTETSEHVSDTLLRLDLATGTWSDLTTSGTRPPPLTLATAVCTDNGKLFLVGGVESRLAIHGTNSDINSLPKQFFVLDIASRVWSSPAGPAHLFPIQPAARLWTAIEASRIGLSNGAPRLALATATTSPYDGTMLILTYDIFREVWDTRELVTGLPPCQLCVLSPVFASIRSAVTQIRLTGGGFSVTNLAGGATGSAKGARFVWLAPDVSGSGPQGALYRYGGMRDPSPGTSSRAATPGYATGELVKYEPHATAVLAANVATTGVFNVANSLEFRASLPGWELHDVMCGFDGVYGPPASKIGSETLTCTLPTGPASSTVSVSLAVGAARQSVLTDVSYTFTDCLPGSYKLLGMCATCELGHFSDTFGALECVPCISDTYTSAPGATSCETCPPGQVLDSANFDRKCVLCPRGKFRADNGTVNAKICTECAVDEYADTEGSTACTKCPAGSIVGTPGGNSLAKCTCDNGYWGNATAAPCTACPPVGAVCKFLENELPVPTAGYWRDPQDPTRYYPLSGRCEPCPDNAIIPVIVAFLLLFVVIVVMYKFAGRSKSGSRSGSSGAASIALNFIQTTALFAAYKMNWPDEMLTILKWFSIMNLNMDMASPECALPISYKIKWFSTMLIPIAIALVFGSYVVVRTALSWIVAQAVDPARLTAAESESESETEEQEDDGGSGSTDGIQVALVAELGADEESARRPVCASCLGWLYVSKAQRGAMYNQAIHAYVMFVLVAYVFVAHKALEVFACTKQTDGTYFLNAHPSMKCYVGEWWDLLPWTILAALLYCAGIPLVFAAVLVKSFKPAFSSANERLYELHVARFGILTSRYLLRAYMWELVVMGRKMAIVAGTLFFQEMTVLQNLVALFVMFAAVLAQSFARPYRSPDDNKLEFILLCTSYFVLFLGIMFASDLESTSSTVLTVVGVAVLVLSVLAIVLYLLLLARRFYYMRRYAKAAAKHPRLVKRAEFVLTEPAYFELMDFVDNVDEPEREAITTVLEDLHERTVDHRREEEVPIFVQEVQTTFAIYRQTATPHELQVLDRMIARITRAAKLNREQSLKSRVLHRATTRRLDLPPPTSSDVEAAGVELATVAKFEASSSSLGSASVVSAESADAQANAPPGPRLASPPLLPDLGVQPPTPEQATRARGPPTSQSAKTLQESTSSRRRLKSSGESSLAAIVNISNTDDVAYKHQNRTRLNLSQQSLGSVASVGSDISLGSVGDGSSNKSDHQNQRSSNGSVARAGSFTSKSGPRRKRSSPRMGDAAPHPPQ</sequence>
<protein>
    <recommendedName>
        <fullName evidence="4">Tyrosine-protein kinase ephrin type A/B receptor-like domain-containing protein</fullName>
    </recommendedName>
</protein>
<organism evidence="5 6">
    <name type="scientific">Thecamonas trahens ATCC 50062</name>
    <dbReference type="NCBI Taxonomy" id="461836"/>
    <lineage>
        <taxon>Eukaryota</taxon>
        <taxon>Apusozoa</taxon>
        <taxon>Apusomonadida</taxon>
        <taxon>Apusomonadidae</taxon>
        <taxon>Thecamonas</taxon>
    </lineage>
</organism>
<feature type="region of interest" description="Disordered" evidence="1">
    <location>
        <begin position="2321"/>
        <end position="2383"/>
    </location>
</feature>
<evidence type="ECO:0000256" key="3">
    <source>
        <dbReference type="SAM" id="SignalP"/>
    </source>
</evidence>
<keyword evidence="2" id="KW-1133">Transmembrane helix</keyword>
<evidence type="ECO:0000313" key="5">
    <source>
        <dbReference type="EMBL" id="KNC52475.1"/>
    </source>
</evidence>
<evidence type="ECO:0000313" key="6">
    <source>
        <dbReference type="Proteomes" id="UP000054408"/>
    </source>
</evidence>
<accession>A0A0L0DJT9</accession>
<dbReference type="SUPFAM" id="SSF57184">
    <property type="entry name" value="Growth factor receptor domain"/>
    <property type="match status" value="1"/>
</dbReference>
<feature type="compositionally biased region" description="Acidic residues" evidence="1">
    <location>
        <begin position="1872"/>
        <end position="1885"/>
    </location>
</feature>
<feature type="region of interest" description="Disordered" evidence="1">
    <location>
        <begin position="2426"/>
        <end position="2479"/>
    </location>
</feature>
<dbReference type="Pfam" id="PF07699">
    <property type="entry name" value="Ephrin_rec_like"/>
    <property type="match status" value="1"/>
</dbReference>
<dbReference type="RefSeq" id="XP_013755275.1">
    <property type="nucleotide sequence ID" value="XM_013899821.1"/>
</dbReference>
<evidence type="ECO:0000256" key="2">
    <source>
        <dbReference type="SAM" id="Phobius"/>
    </source>
</evidence>
<dbReference type="InterPro" id="IPR009030">
    <property type="entry name" value="Growth_fac_rcpt_cys_sf"/>
</dbReference>
<dbReference type="STRING" id="461836.A0A0L0DJT9"/>
<feature type="transmembrane region" description="Helical" evidence="2">
    <location>
        <begin position="1772"/>
        <end position="1791"/>
    </location>
</feature>
<feature type="compositionally biased region" description="Polar residues" evidence="1">
    <location>
        <begin position="2359"/>
        <end position="2371"/>
    </location>
</feature>
<evidence type="ECO:0000256" key="1">
    <source>
        <dbReference type="SAM" id="MobiDB-lite"/>
    </source>
</evidence>
<feature type="transmembrane region" description="Helical" evidence="2">
    <location>
        <begin position="2043"/>
        <end position="2063"/>
    </location>
</feature>
<feature type="signal peptide" evidence="3">
    <location>
        <begin position="1"/>
        <end position="20"/>
    </location>
</feature>
<dbReference type="InterPro" id="IPR015915">
    <property type="entry name" value="Kelch-typ_b-propeller"/>
</dbReference>
<keyword evidence="3" id="KW-0732">Signal</keyword>
<feature type="transmembrane region" description="Helical" evidence="2">
    <location>
        <begin position="1830"/>
        <end position="1850"/>
    </location>
</feature>
<proteinExistence type="predicted"/>
<dbReference type="SMART" id="SM01411">
    <property type="entry name" value="Ephrin_rec_like"/>
    <property type="match status" value="2"/>
</dbReference>
<feature type="transmembrane region" description="Helical" evidence="2">
    <location>
        <begin position="2069"/>
        <end position="2087"/>
    </location>
</feature>
<name>A0A0L0DJT9_THETB</name>
<feature type="transmembrane region" description="Helical" evidence="2">
    <location>
        <begin position="1985"/>
        <end position="2009"/>
    </location>
</feature>
<dbReference type="EMBL" id="GL349473">
    <property type="protein sequence ID" value="KNC52475.1"/>
    <property type="molecule type" value="Genomic_DNA"/>
</dbReference>
<feature type="region of interest" description="Disordered" evidence="1">
    <location>
        <begin position="1869"/>
        <end position="1889"/>
    </location>
</feature>
<feature type="chain" id="PRO_5005537572" description="Tyrosine-protein kinase ephrin type A/B receptor-like domain-containing protein" evidence="3">
    <location>
        <begin position="21"/>
        <end position="2479"/>
    </location>
</feature>
<reference evidence="5 6" key="1">
    <citation type="submission" date="2010-05" db="EMBL/GenBank/DDBJ databases">
        <title>The Genome Sequence of Thecamonas trahens ATCC 50062.</title>
        <authorList>
            <consortium name="The Broad Institute Genome Sequencing Platform"/>
            <person name="Russ C."/>
            <person name="Cuomo C."/>
            <person name="Shea T."/>
            <person name="Young S.K."/>
            <person name="Zeng Q."/>
            <person name="Koehrsen M."/>
            <person name="Haas B."/>
            <person name="Borodovsky M."/>
            <person name="Guigo R."/>
            <person name="Alvarado L."/>
            <person name="Berlin A."/>
            <person name="Bochicchio J."/>
            <person name="Borenstein D."/>
            <person name="Chapman S."/>
            <person name="Chen Z."/>
            <person name="Freedman E."/>
            <person name="Gellesch M."/>
            <person name="Goldberg J."/>
            <person name="Griggs A."/>
            <person name="Gujja S."/>
            <person name="Heilman E."/>
            <person name="Heiman D."/>
            <person name="Hepburn T."/>
            <person name="Howarth C."/>
            <person name="Jen D."/>
            <person name="Larson L."/>
            <person name="Mehta T."/>
            <person name="Park D."/>
            <person name="Pearson M."/>
            <person name="Roberts A."/>
            <person name="Saif S."/>
            <person name="Shenoy N."/>
            <person name="Sisk P."/>
            <person name="Stolte C."/>
            <person name="Sykes S."/>
            <person name="Thomson T."/>
            <person name="Walk T."/>
            <person name="White J."/>
            <person name="Yandava C."/>
            <person name="Burger G."/>
            <person name="Gray M.W."/>
            <person name="Holland P.W.H."/>
            <person name="King N."/>
            <person name="Lang F.B.F."/>
            <person name="Roger A.J."/>
            <person name="Ruiz-Trillo I."/>
            <person name="Lander E."/>
            <person name="Nusbaum C."/>
        </authorList>
    </citation>
    <scope>NUCLEOTIDE SEQUENCE [LARGE SCALE GENOMIC DNA]</scope>
    <source>
        <strain evidence="5 6">ATCC 50062</strain>
    </source>
</reference>
<gene>
    <name evidence="5" type="ORF">AMSG_08032</name>
</gene>
<feature type="transmembrane region" description="Helical" evidence="2">
    <location>
        <begin position="2099"/>
        <end position="2119"/>
    </location>
</feature>
<evidence type="ECO:0000259" key="4">
    <source>
        <dbReference type="Pfam" id="PF07699"/>
    </source>
</evidence>
<dbReference type="PANTHER" id="PTHR11319:SF35">
    <property type="entry name" value="OUTER MEMBRANE PROTEIN PMPC-RELATED"/>
    <property type="match status" value="1"/>
</dbReference>
<dbReference type="SUPFAM" id="SSF117281">
    <property type="entry name" value="Kelch motif"/>
    <property type="match status" value="1"/>
</dbReference>
<feature type="transmembrane region" description="Helical" evidence="2">
    <location>
        <begin position="1934"/>
        <end position="1954"/>
    </location>
</feature>
<feature type="region of interest" description="Disordered" evidence="1">
    <location>
        <begin position="1009"/>
        <end position="1029"/>
    </location>
</feature>
<feature type="domain" description="Tyrosine-protein kinase ephrin type A/B receptor-like" evidence="4">
    <location>
        <begin position="1562"/>
        <end position="1603"/>
    </location>
</feature>
<dbReference type="GeneID" id="25566816"/>
<dbReference type="Gene3D" id="2.10.50.10">
    <property type="entry name" value="Tumor Necrosis Factor Receptor, subunit A, domain 2"/>
    <property type="match status" value="2"/>
</dbReference>
<dbReference type="InterPro" id="IPR011641">
    <property type="entry name" value="Tyr-kin_ephrin_A/B_rcpt-like"/>
</dbReference>
<keyword evidence="6" id="KW-1185">Reference proteome</keyword>